<organism evidence="1 2">
    <name type="scientific">Armillaria borealis</name>
    <dbReference type="NCBI Taxonomy" id="47425"/>
    <lineage>
        <taxon>Eukaryota</taxon>
        <taxon>Fungi</taxon>
        <taxon>Dikarya</taxon>
        <taxon>Basidiomycota</taxon>
        <taxon>Agaricomycotina</taxon>
        <taxon>Agaricomycetes</taxon>
        <taxon>Agaricomycetidae</taxon>
        <taxon>Agaricales</taxon>
        <taxon>Marasmiineae</taxon>
        <taxon>Physalacriaceae</taxon>
        <taxon>Armillaria</taxon>
    </lineage>
</organism>
<sequence length="271" mass="30613">MPLGRRTQYQQMLSAFLESREKADVPSTSEELSVDDKVEFIWWNNDRVTPSGLLDLDGVKGSCHIRLVPGIVIDPDSDEPGASFRDQNGRKITLSGVVDYGMFVYKTLDEVNIRDAGCYHHHTQLSRAESLEARLIFVETAIDEDGCRRDLRDDPLAEASAQALALSARFKLPNVRFIVTNSEDWVIASLHNPPDGEAPEVVSYRWETCRNPFKLRYGSPLNRDNAMDFWRTNVRDIYAMLMEWFSPENMSTIPSPPPLGKGHSHSASSKI</sequence>
<evidence type="ECO:0000313" key="1">
    <source>
        <dbReference type="EMBL" id="KAK0431213.1"/>
    </source>
</evidence>
<evidence type="ECO:0000313" key="2">
    <source>
        <dbReference type="Proteomes" id="UP001175226"/>
    </source>
</evidence>
<reference evidence="1" key="1">
    <citation type="submission" date="2023-06" db="EMBL/GenBank/DDBJ databases">
        <authorList>
            <consortium name="Lawrence Berkeley National Laboratory"/>
            <person name="Ahrendt S."/>
            <person name="Sahu N."/>
            <person name="Indic B."/>
            <person name="Wong-Bajracharya J."/>
            <person name="Merenyi Z."/>
            <person name="Ke H.-M."/>
            <person name="Monk M."/>
            <person name="Kocsube S."/>
            <person name="Drula E."/>
            <person name="Lipzen A."/>
            <person name="Balint B."/>
            <person name="Henrissat B."/>
            <person name="Andreopoulos B."/>
            <person name="Martin F.M."/>
            <person name="Harder C.B."/>
            <person name="Rigling D."/>
            <person name="Ford K.L."/>
            <person name="Foster G.D."/>
            <person name="Pangilinan J."/>
            <person name="Papanicolaou A."/>
            <person name="Barry K."/>
            <person name="LaButti K."/>
            <person name="Viragh M."/>
            <person name="Koriabine M."/>
            <person name="Yan M."/>
            <person name="Riley R."/>
            <person name="Champramary S."/>
            <person name="Plett K.L."/>
            <person name="Tsai I.J."/>
            <person name="Slot J."/>
            <person name="Sipos G."/>
            <person name="Plett J."/>
            <person name="Nagy L.G."/>
            <person name="Grigoriev I.V."/>
        </authorList>
    </citation>
    <scope>NUCLEOTIDE SEQUENCE</scope>
    <source>
        <strain evidence="1">FPL87.14</strain>
    </source>
</reference>
<dbReference type="EMBL" id="JAUEPT010000120">
    <property type="protein sequence ID" value="KAK0431213.1"/>
    <property type="molecule type" value="Genomic_DNA"/>
</dbReference>
<gene>
    <name evidence="1" type="ORF">EV421DRAFT_1854795</name>
</gene>
<proteinExistence type="predicted"/>
<keyword evidence="2" id="KW-1185">Reference proteome</keyword>
<accession>A0AA39IVH9</accession>
<dbReference type="AlphaFoldDB" id="A0AA39IVH9"/>
<protein>
    <submittedName>
        <fullName evidence="1">Uncharacterized protein</fullName>
    </submittedName>
</protein>
<name>A0AA39IVH9_9AGAR</name>
<dbReference type="Proteomes" id="UP001175226">
    <property type="component" value="Unassembled WGS sequence"/>
</dbReference>
<comment type="caution">
    <text evidence="1">The sequence shown here is derived from an EMBL/GenBank/DDBJ whole genome shotgun (WGS) entry which is preliminary data.</text>
</comment>